<gene>
    <name evidence="1" type="ORF">DSM101010T_34840</name>
</gene>
<sequence length="91" mass="10116">MVAQYVFVEQGRLEHSKVTYKDNHSVFSVPKDQVLGLLDEAWARKSPAFNDNGLDVRIVDMGKVIGTHGERSVRMATRPGTAEIVSAYPVK</sequence>
<proteinExistence type="predicted"/>
<protein>
    <submittedName>
        <fullName evidence="1">Uncharacterized protein</fullName>
    </submittedName>
</protein>
<dbReference type="Proteomes" id="UP000503840">
    <property type="component" value="Unassembled WGS sequence"/>
</dbReference>
<evidence type="ECO:0000313" key="1">
    <source>
        <dbReference type="EMBL" id="GFM35119.1"/>
    </source>
</evidence>
<name>A0A7J0BN84_9BACT</name>
<evidence type="ECO:0000313" key="2">
    <source>
        <dbReference type="Proteomes" id="UP000503840"/>
    </source>
</evidence>
<dbReference type="AlphaFoldDB" id="A0A7J0BN84"/>
<keyword evidence="2" id="KW-1185">Reference proteome</keyword>
<organism evidence="1 2">
    <name type="scientific">Desulfovibrio subterraneus</name>
    <dbReference type="NCBI Taxonomy" id="2718620"/>
    <lineage>
        <taxon>Bacteria</taxon>
        <taxon>Pseudomonadati</taxon>
        <taxon>Thermodesulfobacteriota</taxon>
        <taxon>Desulfovibrionia</taxon>
        <taxon>Desulfovibrionales</taxon>
        <taxon>Desulfovibrionaceae</taxon>
        <taxon>Desulfovibrio</taxon>
    </lineage>
</organism>
<comment type="caution">
    <text evidence="1">The sequence shown here is derived from an EMBL/GenBank/DDBJ whole genome shotgun (WGS) entry which is preliminary data.</text>
</comment>
<accession>A0A7J0BN84</accession>
<reference evidence="1 2" key="1">
    <citation type="submission" date="2020-05" db="EMBL/GenBank/DDBJ databases">
        <title>Draft genome sequence of Desulfovibrio sp. strain HN2T.</title>
        <authorList>
            <person name="Ueno A."/>
            <person name="Tamazawa S."/>
            <person name="Tamamura S."/>
            <person name="Murakami T."/>
            <person name="Kiyama T."/>
            <person name="Inomata H."/>
            <person name="Amano Y."/>
            <person name="Miyakawa K."/>
            <person name="Tamaki H."/>
            <person name="Naganuma T."/>
            <person name="Kaneko K."/>
        </authorList>
    </citation>
    <scope>NUCLEOTIDE SEQUENCE [LARGE SCALE GENOMIC DNA]</scope>
    <source>
        <strain evidence="1 2">HN2</strain>
    </source>
</reference>
<dbReference type="EMBL" id="BLVO01000016">
    <property type="protein sequence ID" value="GFM35119.1"/>
    <property type="molecule type" value="Genomic_DNA"/>
</dbReference>